<dbReference type="InterPro" id="IPR011249">
    <property type="entry name" value="Metalloenz_LuxS/M16"/>
</dbReference>
<dbReference type="PANTHER" id="PTHR43016:SF13">
    <property type="entry name" value="PRESEQUENCE PROTEASE, MITOCHONDRIAL"/>
    <property type="match status" value="1"/>
</dbReference>
<dbReference type="Pfam" id="PF08367">
    <property type="entry name" value="M16C_assoc"/>
    <property type="match status" value="1"/>
</dbReference>
<evidence type="ECO:0000256" key="6">
    <source>
        <dbReference type="ARBA" id="ARBA00022723"/>
    </source>
</evidence>
<dbReference type="Gene3D" id="3.30.830.10">
    <property type="entry name" value="Metalloenzyme, LuxS/M16 peptidase-like"/>
    <property type="match status" value="4"/>
</dbReference>
<evidence type="ECO:0000256" key="9">
    <source>
        <dbReference type="ARBA" id="ARBA00023049"/>
    </source>
</evidence>
<keyword evidence="7" id="KW-0378">Hydrolase</keyword>
<dbReference type="Pfam" id="PF22516">
    <property type="entry name" value="PreP_C"/>
    <property type="match status" value="1"/>
</dbReference>
<dbReference type="AlphaFoldDB" id="A0A8K0AIG7"/>
<name>A0A8K0AIG7_ANDGO</name>
<evidence type="ECO:0000313" key="13">
    <source>
        <dbReference type="Proteomes" id="UP000799049"/>
    </source>
</evidence>
<proteinExistence type="inferred from homology"/>
<reference evidence="12" key="1">
    <citation type="submission" date="2019-09" db="EMBL/GenBank/DDBJ databases">
        <title>The Mitochondrial Proteome of the Jakobid, Andalucia godoyi, a Protist With the Most Gene-Rich and Bacteria-Like Mitochondrial Genome.</title>
        <authorList>
            <person name="Gray M.W."/>
            <person name="Burger G."/>
            <person name="Derelle R."/>
            <person name="Klimes V."/>
            <person name="Leger M."/>
            <person name="Sarrasin M."/>
            <person name="Vlcek C."/>
            <person name="Roger A.J."/>
            <person name="Elias M."/>
            <person name="Lang B.F."/>
        </authorList>
    </citation>
    <scope>NUCLEOTIDE SEQUENCE</scope>
    <source>
        <strain evidence="12">And28</strain>
    </source>
</reference>
<dbReference type="SUPFAM" id="SSF63411">
    <property type="entry name" value="LuxS/MPP-like metallohydrolase"/>
    <property type="match status" value="4"/>
</dbReference>
<dbReference type="Proteomes" id="UP000799049">
    <property type="component" value="Unassembled WGS sequence"/>
</dbReference>
<dbReference type="Pfam" id="PF05193">
    <property type="entry name" value="Peptidase_M16_C"/>
    <property type="match status" value="1"/>
</dbReference>
<dbReference type="GO" id="GO:0016485">
    <property type="term" value="P:protein processing"/>
    <property type="evidence" value="ECO:0007669"/>
    <property type="project" value="TreeGrafter"/>
</dbReference>
<dbReference type="Pfam" id="PF00675">
    <property type="entry name" value="Peptidase_M16"/>
    <property type="match status" value="1"/>
</dbReference>
<evidence type="ECO:0000256" key="3">
    <source>
        <dbReference type="ARBA" id="ARBA00007575"/>
    </source>
</evidence>
<keyword evidence="13" id="KW-1185">Reference proteome</keyword>
<evidence type="ECO:0000256" key="2">
    <source>
        <dbReference type="ARBA" id="ARBA00004173"/>
    </source>
</evidence>
<sequence>MFRVSKVLCESRKFSVGNVVHGWRVVSIDNIPELHGLNAVQLVHERLGSLFLHLDAPDTNNVFSVTFRTPVSSNNGIPHILEHTTLCGSKKYPVRDPFFNMIKRSLNTYMNAWTAGSYTMYPFSTQNAKDFENLLSVYTDAVFFPNLEKQDFLQEGHRLEWDKSTNSFVLKGVVFNEMKGVMNDPSTLFALRMMTEMLPNTPYANYSGGDPLEIPSLTHEELVAFQQKHYHPSNARFVTYGSFGPEKTLQFLNDKIFPSFEKRLDVPSAPNAVTTFARPKILEMTGPADPLRSVSEQGVRWARSYLCCDAQDVDQSSALQVVSSLLLDGPSSPMFKALIKSGLAPDFAPMTGYDYHTRSTMLTLGVSGAQESELGMIKGVIDHTLIESADKGFDPQRVRALIHKLQLSLRKTQANFGLNLASRIMPFWVHDCNPVDLLRVNRFTEQLQKAVDHPRSRLLESLVEQYLLPNVNPHTVELLMRPDETFASKQTEKEERILREKATAADRNEVVRVQEELESRQQQKQDISCLPCISLEDVSPTVEFHTMQFSFPTRQLNSTVVFNDQPTNGIVYFSRILPVDLRCVPQSKIMMLNLFVSFLPRLGTQSFAEDELSVALDSAADSVSVGSLITNDETAFVLGASALADGSFFDSKWRKTSELLYEILESPRLDNVDRVSQMLRTMMQQLPSEISDSGSSLAMRYAAAGLSQEHEIMELTSGISYIRNAMRLGDDPTYVLSMIRDWLGSLYNAQMEALRGPANSIAVGTARSLYIGPTELLKQCAPAFSRPFSPSVSLRPDLNQELPSQVVEFKNHAYFVTPASQVEYAAGVMKTDIAYESLDSVASQVLVRILSSQYLHRLVREQGGAYGSSASFNVLNGSFGMSSFRDPNGLRSISLFQGGLAWLKQYNVTEQDLTEAKLEMFQGMDAPTVPQSRGSLAFLRGISDEQRQRRKQWIRSLVAEDVYRVADRLEGHLKKHGMRVCIFGSAEGAKKAEREGWTVEDLSMNSEV</sequence>
<evidence type="ECO:0000256" key="10">
    <source>
        <dbReference type="ARBA" id="ARBA00023128"/>
    </source>
</evidence>
<evidence type="ECO:0000313" key="12">
    <source>
        <dbReference type="EMBL" id="KAF0852610.1"/>
    </source>
</evidence>
<keyword evidence="6" id="KW-0479">Metal-binding</keyword>
<organism evidence="12 13">
    <name type="scientific">Andalucia godoyi</name>
    <name type="common">Flagellate</name>
    <dbReference type="NCBI Taxonomy" id="505711"/>
    <lineage>
        <taxon>Eukaryota</taxon>
        <taxon>Discoba</taxon>
        <taxon>Jakobida</taxon>
        <taxon>Andalucina</taxon>
        <taxon>Andaluciidae</taxon>
        <taxon>Andalucia</taxon>
    </lineage>
</organism>
<dbReference type="FunFam" id="3.30.830.10:FF:000009">
    <property type="entry name" value="Presequence protease, mitochondrial"/>
    <property type="match status" value="1"/>
</dbReference>
<comment type="caution">
    <text evidence="12">The sequence shown here is derived from an EMBL/GenBank/DDBJ whole genome shotgun (WGS) entry which is preliminary data.</text>
</comment>
<evidence type="ECO:0000256" key="1">
    <source>
        <dbReference type="ARBA" id="ARBA00001947"/>
    </source>
</evidence>
<protein>
    <recommendedName>
        <fullName evidence="4">Presequence protease, mitochondrial</fullName>
    </recommendedName>
</protein>
<keyword evidence="9" id="KW-0482">Metalloprotease</keyword>
<evidence type="ECO:0000256" key="5">
    <source>
        <dbReference type="ARBA" id="ARBA00022670"/>
    </source>
</evidence>
<dbReference type="SMART" id="SM01264">
    <property type="entry name" value="M16C_associated"/>
    <property type="match status" value="1"/>
</dbReference>
<comment type="cofactor">
    <cofactor evidence="1">
        <name>Zn(2+)</name>
        <dbReference type="ChEBI" id="CHEBI:29105"/>
    </cofactor>
</comment>
<evidence type="ECO:0000259" key="11">
    <source>
        <dbReference type="SMART" id="SM01264"/>
    </source>
</evidence>
<dbReference type="GO" id="GO:0046872">
    <property type="term" value="F:metal ion binding"/>
    <property type="evidence" value="ECO:0007669"/>
    <property type="project" value="UniProtKB-KW"/>
</dbReference>
<gene>
    <name evidence="12" type="ORF">ANDGO_05139</name>
</gene>
<dbReference type="GO" id="GO:0004222">
    <property type="term" value="F:metalloendopeptidase activity"/>
    <property type="evidence" value="ECO:0007669"/>
    <property type="project" value="TreeGrafter"/>
</dbReference>
<dbReference type="InterPro" id="IPR055130">
    <property type="entry name" value="PreP_C"/>
</dbReference>
<dbReference type="InterPro" id="IPR007863">
    <property type="entry name" value="Peptidase_M16_C"/>
</dbReference>
<keyword evidence="8" id="KW-0862">Zinc</keyword>
<dbReference type="InterPro" id="IPR011765">
    <property type="entry name" value="Pept_M16_N"/>
</dbReference>
<dbReference type="EMBL" id="VRVR01000025">
    <property type="protein sequence ID" value="KAF0852610.1"/>
    <property type="molecule type" value="Genomic_DNA"/>
</dbReference>
<feature type="domain" description="Peptidase M16C associated" evidence="11">
    <location>
        <begin position="480"/>
        <end position="728"/>
    </location>
</feature>
<dbReference type="PANTHER" id="PTHR43016">
    <property type="entry name" value="PRESEQUENCE PROTEASE"/>
    <property type="match status" value="1"/>
</dbReference>
<evidence type="ECO:0000256" key="7">
    <source>
        <dbReference type="ARBA" id="ARBA00022801"/>
    </source>
</evidence>
<keyword evidence="5" id="KW-0645">Protease</keyword>
<dbReference type="InterPro" id="IPR013578">
    <property type="entry name" value="Peptidase_M16C_assoc"/>
</dbReference>
<accession>A0A8K0AIG7</accession>
<keyword evidence="10" id="KW-0496">Mitochondrion</keyword>
<evidence type="ECO:0000256" key="8">
    <source>
        <dbReference type="ARBA" id="ARBA00022833"/>
    </source>
</evidence>
<dbReference type="OrthoDB" id="10250783at2759"/>
<comment type="subcellular location">
    <subcellularLocation>
        <location evidence="2">Mitochondrion</location>
    </subcellularLocation>
</comment>
<dbReference type="FunFam" id="3.30.830.10:FF:000011">
    <property type="entry name" value="Presequence protease, mitochondrial"/>
    <property type="match status" value="1"/>
</dbReference>
<comment type="similarity">
    <text evidence="3">Belongs to the peptidase M16 family. PreP subfamily.</text>
</comment>
<evidence type="ECO:0000256" key="4">
    <source>
        <dbReference type="ARBA" id="ARBA00020167"/>
    </source>
</evidence>
<dbReference type="GO" id="GO:0005739">
    <property type="term" value="C:mitochondrion"/>
    <property type="evidence" value="ECO:0007669"/>
    <property type="project" value="UniProtKB-SubCell"/>
</dbReference>